<dbReference type="GO" id="GO:0007165">
    <property type="term" value="P:signal transduction"/>
    <property type="evidence" value="ECO:0007669"/>
    <property type="project" value="TreeGrafter"/>
</dbReference>
<dbReference type="EMBL" id="CDMY01000565">
    <property type="protein sequence ID" value="CEM23347.1"/>
    <property type="molecule type" value="Genomic_DNA"/>
</dbReference>
<dbReference type="OrthoDB" id="1022360at2759"/>
<gene>
    <name evidence="2" type="ORF">Vbra_2643</name>
</gene>
<dbReference type="PANTHER" id="PTHR48011">
    <property type="entry name" value="CCR4-NOT TRANSCRIPTIONAL COMPLEX SUBUNIT CAF120-RELATED"/>
    <property type="match status" value="1"/>
</dbReference>
<dbReference type="SMART" id="SM00220">
    <property type="entry name" value="S_TKc"/>
    <property type="match status" value="1"/>
</dbReference>
<dbReference type="PhylomeDB" id="A0A0G4G559"/>
<dbReference type="Gene3D" id="1.10.510.10">
    <property type="entry name" value="Transferase(Phosphotransferase) domain 1"/>
    <property type="match status" value="1"/>
</dbReference>
<dbReference type="GO" id="GO:0005524">
    <property type="term" value="F:ATP binding"/>
    <property type="evidence" value="ECO:0007669"/>
    <property type="project" value="InterPro"/>
</dbReference>
<dbReference type="InParanoid" id="A0A0G4G559"/>
<dbReference type="InterPro" id="IPR000719">
    <property type="entry name" value="Prot_kinase_dom"/>
</dbReference>
<name>A0A0G4G559_VITBC</name>
<dbReference type="SUPFAM" id="SSF56112">
    <property type="entry name" value="Protein kinase-like (PK-like)"/>
    <property type="match status" value="1"/>
</dbReference>
<organism evidence="2 3">
    <name type="scientific">Vitrella brassicaformis (strain CCMP3155)</name>
    <dbReference type="NCBI Taxonomy" id="1169540"/>
    <lineage>
        <taxon>Eukaryota</taxon>
        <taxon>Sar</taxon>
        <taxon>Alveolata</taxon>
        <taxon>Colpodellida</taxon>
        <taxon>Vitrellaceae</taxon>
        <taxon>Vitrella</taxon>
    </lineage>
</organism>
<keyword evidence="3" id="KW-1185">Reference proteome</keyword>
<sequence>MAHPPQTPHFIDNNFNLIRYLGGGEYGHTWQARANAAGSADDIDSDENIDIDDVRDRGEDLVVKMSKPGFANMLRDEHTVMRLPAIDQCDNVVSSLGFKSYPQEDKAYLIMEYGGPTLFTKLQEHREAFIAQGLDPLTYTGLPREEVREISSQLVNAHTALHSLGVIYRDHKLDNVVVGDGLVVRLIDLGCYKAVEFDGWAPSDLNACSE</sequence>
<reference evidence="2 3" key="1">
    <citation type="submission" date="2014-11" db="EMBL/GenBank/DDBJ databases">
        <authorList>
            <person name="Zhu J."/>
            <person name="Qi W."/>
            <person name="Song R."/>
        </authorList>
    </citation>
    <scope>NUCLEOTIDE SEQUENCE [LARGE SCALE GENOMIC DNA]</scope>
</reference>
<dbReference type="PROSITE" id="PS50011">
    <property type="entry name" value="PROTEIN_KINASE_DOM"/>
    <property type="match status" value="1"/>
</dbReference>
<dbReference type="STRING" id="1169540.A0A0G4G559"/>
<dbReference type="PANTHER" id="PTHR48011:SF4">
    <property type="entry name" value="MITOGEN-ACTIVATED PROTEIN KINASE KINASE KINASE 19"/>
    <property type="match status" value="1"/>
</dbReference>
<dbReference type="Proteomes" id="UP000041254">
    <property type="component" value="Unassembled WGS sequence"/>
</dbReference>
<feature type="domain" description="Protein kinase" evidence="1">
    <location>
        <begin position="15"/>
        <end position="210"/>
    </location>
</feature>
<evidence type="ECO:0000259" key="1">
    <source>
        <dbReference type="PROSITE" id="PS50011"/>
    </source>
</evidence>
<evidence type="ECO:0000313" key="2">
    <source>
        <dbReference type="EMBL" id="CEM23347.1"/>
    </source>
</evidence>
<dbReference type="AlphaFoldDB" id="A0A0G4G559"/>
<dbReference type="InterPro" id="IPR052751">
    <property type="entry name" value="Plant_MAPKKK"/>
</dbReference>
<evidence type="ECO:0000313" key="3">
    <source>
        <dbReference type="Proteomes" id="UP000041254"/>
    </source>
</evidence>
<dbReference type="Gene3D" id="3.30.200.20">
    <property type="entry name" value="Phosphorylase Kinase, domain 1"/>
    <property type="match status" value="1"/>
</dbReference>
<dbReference type="InterPro" id="IPR011009">
    <property type="entry name" value="Kinase-like_dom_sf"/>
</dbReference>
<dbReference type="VEuPathDB" id="CryptoDB:Vbra_2643"/>
<dbReference type="GO" id="GO:0004672">
    <property type="term" value="F:protein kinase activity"/>
    <property type="evidence" value="ECO:0007669"/>
    <property type="project" value="InterPro"/>
</dbReference>
<protein>
    <recommendedName>
        <fullName evidence="1">Protein kinase domain-containing protein</fullName>
    </recommendedName>
</protein>
<accession>A0A0G4G559</accession>
<dbReference type="Pfam" id="PF00069">
    <property type="entry name" value="Pkinase"/>
    <property type="match status" value="1"/>
</dbReference>
<proteinExistence type="predicted"/>